<feature type="compositionally biased region" description="Polar residues" evidence="8">
    <location>
        <begin position="794"/>
        <end position="825"/>
    </location>
</feature>
<dbReference type="GO" id="GO:0000981">
    <property type="term" value="F:DNA-binding transcription factor activity, RNA polymerase II-specific"/>
    <property type="evidence" value="ECO:0007669"/>
    <property type="project" value="InterPro"/>
</dbReference>
<dbReference type="InterPro" id="IPR036864">
    <property type="entry name" value="Zn2-C6_fun-type_DNA-bd_sf"/>
</dbReference>
<evidence type="ECO:0000256" key="7">
    <source>
        <dbReference type="ARBA" id="ARBA00023242"/>
    </source>
</evidence>
<dbReference type="OrthoDB" id="5319458at2759"/>
<evidence type="ECO:0000259" key="9">
    <source>
        <dbReference type="PROSITE" id="PS50048"/>
    </source>
</evidence>
<protein>
    <recommendedName>
        <fullName evidence="9">Zn(2)-C6 fungal-type domain-containing protein</fullName>
    </recommendedName>
</protein>
<keyword evidence="4" id="KW-0805">Transcription regulation</keyword>
<dbReference type="Pfam" id="PF04082">
    <property type="entry name" value="Fungal_trans"/>
    <property type="match status" value="1"/>
</dbReference>
<keyword evidence="5" id="KW-0238">DNA-binding</keyword>
<keyword evidence="2" id="KW-0479">Metal-binding</keyword>
<dbReference type="PROSITE" id="PS00463">
    <property type="entry name" value="ZN2_CY6_FUNGAL_1"/>
    <property type="match status" value="1"/>
</dbReference>
<dbReference type="InterPro" id="IPR007219">
    <property type="entry name" value="XnlR_reg_dom"/>
</dbReference>
<feature type="compositionally biased region" description="Polar residues" evidence="8">
    <location>
        <begin position="901"/>
        <end position="910"/>
    </location>
</feature>
<evidence type="ECO:0000256" key="5">
    <source>
        <dbReference type="ARBA" id="ARBA00023125"/>
    </source>
</evidence>
<keyword evidence="6" id="KW-0804">Transcription</keyword>
<reference evidence="10" key="2">
    <citation type="submission" date="2020-09" db="EMBL/GenBank/DDBJ databases">
        <title>Reference genome assembly for Australian Ascochyta lentis isolate Al4.</title>
        <authorList>
            <person name="Lee R.C."/>
            <person name="Farfan-Caceres L.M."/>
            <person name="Debler J.W."/>
            <person name="Williams A.H."/>
            <person name="Henares B.M."/>
        </authorList>
    </citation>
    <scope>NUCLEOTIDE SEQUENCE</scope>
    <source>
        <strain evidence="10">Al4</strain>
    </source>
</reference>
<dbReference type="Gene3D" id="4.10.240.10">
    <property type="entry name" value="Zn(2)-C6 fungal-type DNA-binding domain"/>
    <property type="match status" value="1"/>
</dbReference>
<dbReference type="SUPFAM" id="SSF57701">
    <property type="entry name" value="Zn2/Cys6 DNA-binding domain"/>
    <property type="match status" value="1"/>
</dbReference>
<dbReference type="PANTHER" id="PTHR47782">
    <property type="entry name" value="ZN(II)2CYS6 TRANSCRIPTION FACTOR (EUROFUNG)-RELATED"/>
    <property type="match status" value="1"/>
</dbReference>
<keyword evidence="11" id="KW-1185">Reference proteome</keyword>
<dbReference type="InterPro" id="IPR001138">
    <property type="entry name" value="Zn2Cys6_DnaBD"/>
</dbReference>
<dbReference type="PROSITE" id="PS50048">
    <property type="entry name" value="ZN2_CY6_FUNGAL_2"/>
    <property type="match status" value="1"/>
</dbReference>
<evidence type="ECO:0000313" key="11">
    <source>
        <dbReference type="Proteomes" id="UP000651452"/>
    </source>
</evidence>
<name>A0A8H7MCJ0_9PLEO</name>
<evidence type="ECO:0000256" key="8">
    <source>
        <dbReference type="SAM" id="MobiDB-lite"/>
    </source>
</evidence>
<dbReference type="PANTHER" id="PTHR47782:SF2">
    <property type="entry name" value="TRANSCRIPTION FACTOR, PUTATIVE (AFU_ORTHOLOGUE AFUA_4G12570)-RELATED"/>
    <property type="match status" value="1"/>
</dbReference>
<keyword evidence="3" id="KW-0862">Zinc</keyword>
<dbReference type="GO" id="GO:0043565">
    <property type="term" value="F:sequence-specific DNA binding"/>
    <property type="evidence" value="ECO:0007669"/>
    <property type="project" value="TreeGrafter"/>
</dbReference>
<organism evidence="10 11">
    <name type="scientific">Ascochyta lentis</name>
    <dbReference type="NCBI Taxonomy" id="205686"/>
    <lineage>
        <taxon>Eukaryota</taxon>
        <taxon>Fungi</taxon>
        <taxon>Dikarya</taxon>
        <taxon>Ascomycota</taxon>
        <taxon>Pezizomycotina</taxon>
        <taxon>Dothideomycetes</taxon>
        <taxon>Pleosporomycetidae</taxon>
        <taxon>Pleosporales</taxon>
        <taxon>Pleosporineae</taxon>
        <taxon>Didymellaceae</taxon>
        <taxon>Ascochyta</taxon>
    </lineage>
</organism>
<dbReference type="CDD" id="cd12148">
    <property type="entry name" value="fungal_TF_MHR"/>
    <property type="match status" value="1"/>
</dbReference>
<dbReference type="GO" id="GO:0006351">
    <property type="term" value="P:DNA-templated transcription"/>
    <property type="evidence" value="ECO:0007669"/>
    <property type="project" value="InterPro"/>
</dbReference>
<comment type="caution">
    <text evidence="10">The sequence shown here is derived from an EMBL/GenBank/DDBJ whole genome shotgun (WGS) entry which is preliminary data.</text>
</comment>
<evidence type="ECO:0000256" key="3">
    <source>
        <dbReference type="ARBA" id="ARBA00022833"/>
    </source>
</evidence>
<feature type="compositionally biased region" description="Polar residues" evidence="8">
    <location>
        <begin position="225"/>
        <end position="236"/>
    </location>
</feature>
<feature type="region of interest" description="Disordered" evidence="8">
    <location>
        <begin position="24"/>
        <end position="65"/>
    </location>
</feature>
<feature type="domain" description="Zn(2)-C6 fungal-type" evidence="9">
    <location>
        <begin position="147"/>
        <end position="179"/>
    </location>
</feature>
<dbReference type="EMBL" id="RZGK01000013">
    <property type="protein sequence ID" value="KAF9694416.1"/>
    <property type="molecule type" value="Genomic_DNA"/>
</dbReference>
<reference evidence="10" key="1">
    <citation type="submission" date="2018-12" db="EMBL/GenBank/DDBJ databases">
        <authorList>
            <person name="Syme R.A."/>
            <person name="Farfan-Caceres L."/>
            <person name="Lichtenzveig J."/>
        </authorList>
    </citation>
    <scope>NUCLEOTIDE SEQUENCE</scope>
    <source>
        <strain evidence="10">Al4</strain>
    </source>
</reference>
<dbReference type="AlphaFoldDB" id="A0A8H7MCJ0"/>
<feature type="region of interest" description="Disordered" evidence="8">
    <location>
        <begin position="218"/>
        <end position="238"/>
    </location>
</feature>
<dbReference type="CDD" id="cd00067">
    <property type="entry name" value="GAL4"/>
    <property type="match status" value="1"/>
</dbReference>
<evidence type="ECO:0000256" key="2">
    <source>
        <dbReference type="ARBA" id="ARBA00022723"/>
    </source>
</evidence>
<feature type="compositionally biased region" description="Low complexity" evidence="8">
    <location>
        <begin position="826"/>
        <end position="841"/>
    </location>
</feature>
<accession>A0A8H7MCJ0</accession>
<evidence type="ECO:0000256" key="6">
    <source>
        <dbReference type="ARBA" id="ARBA00023163"/>
    </source>
</evidence>
<dbReference type="GO" id="GO:0008270">
    <property type="term" value="F:zinc ion binding"/>
    <property type="evidence" value="ECO:0007669"/>
    <property type="project" value="InterPro"/>
</dbReference>
<evidence type="ECO:0000256" key="4">
    <source>
        <dbReference type="ARBA" id="ARBA00023015"/>
    </source>
</evidence>
<dbReference type="Pfam" id="PF00172">
    <property type="entry name" value="Zn_clus"/>
    <property type="match status" value="1"/>
</dbReference>
<dbReference type="SMART" id="SM00066">
    <property type="entry name" value="GAL4"/>
    <property type="match status" value="1"/>
</dbReference>
<dbReference type="GO" id="GO:0005634">
    <property type="term" value="C:nucleus"/>
    <property type="evidence" value="ECO:0007669"/>
    <property type="project" value="UniProtKB-SubCell"/>
</dbReference>
<dbReference type="GO" id="GO:0045944">
    <property type="term" value="P:positive regulation of transcription by RNA polymerase II"/>
    <property type="evidence" value="ECO:0007669"/>
    <property type="project" value="TreeGrafter"/>
</dbReference>
<feature type="region of interest" description="Disordered" evidence="8">
    <location>
        <begin position="780"/>
        <end position="910"/>
    </location>
</feature>
<proteinExistence type="predicted"/>
<feature type="region of interest" description="Disordered" evidence="8">
    <location>
        <begin position="743"/>
        <end position="766"/>
    </location>
</feature>
<sequence>MYVVGSQRGGLVDVGWNPSTFVPTPPCTSTRVQTPRQPPPRRCSAHPFNRQPPSAIRNANAGNATRCTPLNTTQTAHHAATTAERKRVKPQPASADLPYGLPRYSFAVPSTKQPSATMAREAYPSVEGNDLMVLDTPLLRVSRPVAACSRCRAAKVKCDGKLPACTACEKSNRASECSSTNDQFARGKERSYVATLEARVERLEKKIAESKTRRKSSTVLMLDASETSTPRRTSVDTLKAPRPISKRAARRKEASQIDELVSDFGLLAVNATARDFYGFTTEMSYARLILSAATKEALPTGLTKALPAKYAATPLIQHYLNNIFAVLPVFEEAALYASIDAIYQQNDVATPWDRWIVRMVLAIACLSQSEQRGDTHYSDAVGHVNAALENAEDVLHPGYVTSVQALVLFTIYATMDPHHFDSWTLIGAASRAMIDLGIHQDPSRNVDVARGKLEVRRRVYWCVYALDRSTSLVQTRAFSFSDEATNVAFPFHNAATSPRHSSPQTVVFLQNFDCALDLFRIREIQSEWYMDLFQSGREPWQDAYPYIWKQYARMAEWFQDIPQSTLPAVRSQFELELLYSYVYILSPSPRIPHIDEYAQRLIFEHCISYSINLLTLLNKPASTTRPPVTFYDAMRAYMTGRQFVDVLSRNMDAILNPIPPSPPATTPPMASDDPLAPPVQTGPPPFPTPVMPEGQITPLDPTMRAINALNDFTQILSNFGLRFGFTHWRDRFQRESAALSAQLYQRKSTSPHTSPPPHQLPATAYPPQWVPMPSVSPHTPGMMYPGPTTPPSLFPQQASPYSGSISYPFDATTQSPYQQTLSYDGQQQQQQQQQHQMYTTPSPQPIPDMPQPTDGKRRAMIYGPGISRQHSGGQGQENGVAHSHTHSHAHSQDNTHWRHSGQVQHQQAPNQVDNSWVQNTAHDSSAVQWSQNTQGNWG</sequence>
<dbReference type="InterPro" id="IPR052202">
    <property type="entry name" value="Yeast_MetPath_Reg"/>
</dbReference>
<dbReference type="Proteomes" id="UP000651452">
    <property type="component" value="Unassembled WGS sequence"/>
</dbReference>
<evidence type="ECO:0000313" key="10">
    <source>
        <dbReference type="EMBL" id="KAF9694416.1"/>
    </source>
</evidence>
<evidence type="ECO:0000256" key="1">
    <source>
        <dbReference type="ARBA" id="ARBA00004123"/>
    </source>
</evidence>
<dbReference type="SMART" id="SM00906">
    <property type="entry name" value="Fungal_trans"/>
    <property type="match status" value="1"/>
</dbReference>
<gene>
    <name evidence="10" type="ORF">EKO04_007634</name>
</gene>
<keyword evidence="7" id="KW-0539">Nucleus</keyword>
<comment type="subcellular location">
    <subcellularLocation>
        <location evidence="1">Nucleus</location>
    </subcellularLocation>
</comment>